<dbReference type="NCBIfam" id="NF004824">
    <property type="entry name" value="PRK06180.1"/>
    <property type="match status" value="1"/>
</dbReference>
<dbReference type="SMART" id="SM00822">
    <property type="entry name" value="PKS_KR"/>
    <property type="match status" value="1"/>
</dbReference>
<dbReference type="AlphaFoldDB" id="A0A1C4XUQ3"/>
<dbReference type="InterPro" id="IPR036291">
    <property type="entry name" value="NAD(P)-bd_dom_sf"/>
</dbReference>
<evidence type="ECO:0000259" key="4">
    <source>
        <dbReference type="SMART" id="SM00822"/>
    </source>
</evidence>
<dbReference type="Gene3D" id="3.40.50.720">
    <property type="entry name" value="NAD(P)-binding Rossmann-like Domain"/>
    <property type="match status" value="1"/>
</dbReference>
<dbReference type="InterPro" id="IPR002347">
    <property type="entry name" value="SDR_fam"/>
</dbReference>
<feature type="domain" description="Ketoreductase" evidence="4">
    <location>
        <begin position="3"/>
        <end position="188"/>
    </location>
</feature>
<dbReference type="RefSeq" id="WP_088989253.1">
    <property type="nucleotide sequence ID" value="NZ_LT607409.1"/>
</dbReference>
<dbReference type="Proteomes" id="UP000198224">
    <property type="component" value="Chromosome I"/>
</dbReference>
<accession>A0A1C4XUQ3</accession>
<evidence type="ECO:0000256" key="3">
    <source>
        <dbReference type="RuleBase" id="RU000363"/>
    </source>
</evidence>
<dbReference type="SUPFAM" id="SSF51735">
    <property type="entry name" value="NAD(P)-binding Rossmann-fold domains"/>
    <property type="match status" value="1"/>
</dbReference>
<dbReference type="GO" id="GO:0016491">
    <property type="term" value="F:oxidoreductase activity"/>
    <property type="evidence" value="ECO:0007669"/>
    <property type="project" value="UniProtKB-KW"/>
</dbReference>
<dbReference type="PRINTS" id="PR00080">
    <property type="entry name" value="SDRFAMILY"/>
</dbReference>
<keyword evidence="2" id="KW-0560">Oxidoreductase</keyword>
<dbReference type="InterPro" id="IPR051911">
    <property type="entry name" value="SDR_oxidoreductase"/>
</dbReference>
<dbReference type="InterPro" id="IPR057326">
    <property type="entry name" value="KR_dom"/>
</dbReference>
<dbReference type="NCBIfam" id="NF006114">
    <property type="entry name" value="PRK08263.1"/>
    <property type="match status" value="1"/>
</dbReference>
<sequence length="278" mass="29195">MPRVWLITGCTRGLGRALAEAVLADGDHLVATARNPSQLNALSDQYGDRVRPIALDVTDPAAARDAVRTAVDGFGRLDVLVNNAGYADVAAIEDISEEDFRAQIDANFYGVVNLTRAALPTMREQGRGHIVQISSVGSRVASIGLGAYQAAKWAVSGFSGVLAREVAPFGIRVTSVEPGGLRTDWAGSSMSELPISEPYRPVIDPAVQRLREGSGRQPGDPARAAQAIIRITTVDDPPLRLLLGTDAVAGASAAAEALAASDARWREVSESVAFDAAP</sequence>
<evidence type="ECO:0000256" key="1">
    <source>
        <dbReference type="ARBA" id="ARBA00006484"/>
    </source>
</evidence>
<gene>
    <name evidence="5" type="ORF">GA0070612_3967</name>
</gene>
<comment type="similarity">
    <text evidence="1 3">Belongs to the short-chain dehydrogenases/reductases (SDR) family.</text>
</comment>
<dbReference type="PRINTS" id="PR00081">
    <property type="entry name" value="GDHRDH"/>
</dbReference>
<evidence type="ECO:0000313" key="5">
    <source>
        <dbReference type="EMBL" id="SCF12076.1"/>
    </source>
</evidence>
<reference evidence="6" key="1">
    <citation type="submission" date="2016-06" db="EMBL/GenBank/DDBJ databases">
        <authorList>
            <person name="Varghese N."/>
            <person name="Submissions Spin"/>
        </authorList>
    </citation>
    <scope>NUCLEOTIDE SEQUENCE [LARGE SCALE GENOMIC DNA]</scope>
    <source>
        <strain evidence="6">DSM 45160</strain>
    </source>
</reference>
<dbReference type="Pfam" id="PF00106">
    <property type="entry name" value="adh_short"/>
    <property type="match status" value="1"/>
</dbReference>
<dbReference type="CDD" id="cd05374">
    <property type="entry name" value="17beta-HSD-like_SDR_c"/>
    <property type="match status" value="1"/>
</dbReference>
<dbReference type="PANTHER" id="PTHR43976">
    <property type="entry name" value="SHORT CHAIN DEHYDROGENASE"/>
    <property type="match status" value="1"/>
</dbReference>
<evidence type="ECO:0000313" key="6">
    <source>
        <dbReference type="Proteomes" id="UP000198224"/>
    </source>
</evidence>
<name>A0A1C4XUQ3_9ACTN</name>
<evidence type="ECO:0000256" key="2">
    <source>
        <dbReference type="ARBA" id="ARBA00023002"/>
    </source>
</evidence>
<dbReference type="EMBL" id="LT607409">
    <property type="protein sequence ID" value="SCF12076.1"/>
    <property type="molecule type" value="Genomic_DNA"/>
</dbReference>
<keyword evidence="6" id="KW-1185">Reference proteome</keyword>
<organism evidence="5 6">
    <name type="scientific">Micromonospora chokoriensis</name>
    <dbReference type="NCBI Taxonomy" id="356851"/>
    <lineage>
        <taxon>Bacteria</taxon>
        <taxon>Bacillati</taxon>
        <taxon>Actinomycetota</taxon>
        <taxon>Actinomycetes</taxon>
        <taxon>Micromonosporales</taxon>
        <taxon>Micromonosporaceae</taxon>
        <taxon>Micromonospora</taxon>
    </lineage>
</organism>
<protein>
    <submittedName>
        <fullName evidence="5">NADP-dependent 3-hydroxy acid dehydrogenase YdfG</fullName>
    </submittedName>
</protein>
<proteinExistence type="inferred from homology"/>
<dbReference type="PANTHER" id="PTHR43976:SF16">
    <property type="entry name" value="SHORT-CHAIN DEHYDROGENASE_REDUCTASE FAMILY PROTEIN"/>
    <property type="match status" value="1"/>
</dbReference>